<evidence type="ECO:0000256" key="1">
    <source>
        <dbReference type="ARBA" id="ARBA00006284"/>
    </source>
</evidence>
<dbReference type="Pfam" id="PF02595">
    <property type="entry name" value="Gly_kinase"/>
    <property type="match status" value="1"/>
</dbReference>
<comment type="caution">
    <text evidence="5">The sequence shown here is derived from an EMBL/GenBank/DDBJ whole genome shotgun (WGS) entry which is preliminary data.</text>
</comment>
<evidence type="ECO:0000256" key="2">
    <source>
        <dbReference type="ARBA" id="ARBA00022679"/>
    </source>
</evidence>
<dbReference type="GO" id="GO:0008887">
    <property type="term" value="F:glycerate kinase activity"/>
    <property type="evidence" value="ECO:0007669"/>
    <property type="project" value="UniProtKB-UniRule"/>
</dbReference>
<keyword evidence="6" id="KW-1185">Reference proteome</keyword>
<evidence type="ECO:0000313" key="6">
    <source>
        <dbReference type="Proteomes" id="UP000774000"/>
    </source>
</evidence>
<accession>A0A939BMN8</accession>
<dbReference type="RefSeq" id="WP_204701791.1">
    <property type="nucleotide sequence ID" value="NZ_JAFBDQ010000008.1"/>
</dbReference>
<dbReference type="InterPro" id="IPR018193">
    <property type="entry name" value="Glyc_kinase_flavodox-like_fold"/>
</dbReference>
<dbReference type="NCBIfam" id="TIGR00045">
    <property type="entry name" value="glycerate kinase"/>
    <property type="match status" value="1"/>
</dbReference>
<proteinExistence type="inferred from homology"/>
<dbReference type="PIRSF" id="PIRSF006078">
    <property type="entry name" value="GlxK"/>
    <property type="match status" value="1"/>
</dbReference>
<comment type="similarity">
    <text evidence="1 4">Belongs to the glycerate kinase type-1 family.</text>
</comment>
<dbReference type="Gene3D" id="3.90.1510.10">
    <property type="entry name" value="Glycerate kinase, domain 2"/>
    <property type="match status" value="1"/>
</dbReference>
<dbReference type="SUPFAM" id="SSF110738">
    <property type="entry name" value="Glycerate kinase I"/>
    <property type="match status" value="1"/>
</dbReference>
<dbReference type="InterPro" id="IPR036129">
    <property type="entry name" value="Glycerate_kinase_sf"/>
</dbReference>
<organism evidence="5 6">
    <name type="scientific">Halanaerobacter jeridensis</name>
    <dbReference type="NCBI Taxonomy" id="706427"/>
    <lineage>
        <taxon>Bacteria</taxon>
        <taxon>Bacillati</taxon>
        <taxon>Bacillota</taxon>
        <taxon>Clostridia</taxon>
        <taxon>Halanaerobiales</taxon>
        <taxon>Halobacteroidaceae</taxon>
        <taxon>Halanaerobacter</taxon>
    </lineage>
</organism>
<dbReference type="AlphaFoldDB" id="A0A939BMN8"/>
<evidence type="ECO:0000256" key="4">
    <source>
        <dbReference type="PIRNR" id="PIRNR006078"/>
    </source>
</evidence>
<keyword evidence="2 4" id="KW-0808">Transferase</keyword>
<evidence type="ECO:0000256" key="3">
    <source>
        <dbReference type="ARBA" id="ARBA00022777"/>
    </source>
</evidence>
<dbReference type="GO" id="GO:0031388">
    <property type="term" value="P:organic acid phosphorylation"/>
    <property type="evidence" value="ECO:0007669"/>
    <property type="project" value="UniProtKB-UniRule"/>
</dbReference>
<reference evidence="5" key="1">
    <citation type="submission" date="2021-01" db="EMBL/GenBank/DDBJ databases">
        <title>Genomic Encyclopedia of Type Strains, Phase IV (KMG-IV): sequencing the most valuable type-strain genomes for metagenomic binning, comparative biology and taxonomic classification.</title>
        <authorList>
            <person name="Goeker M."/>
        </authorList>
    </citation>
    <scope>NUCLEOTIDE SEQUENCE</scope>
    <source>
        <strain evidence="5">DSM 23230</strain>
    </source>
</reference>
<keyword evidence="3 4" id="KW-0418">Kinase</keyword>
<protein>
    <submittedName>
        <fullName evidence="5">Glycerate kinase</fullName>
        <ecNumber evidence="5">2.7.1.31</ecNumber>
    </submittedName>
</protein>
<dbReference type="Gene3D" id="3.40.50.10350">
    <property type="entry name" value="Glycerate kinase, domain 1"/>
    <property type="match status" value="1"/>
</dbReference>
<evidence type="ECO:0000313" key="5">
    <source>
        <dbReference type="EMBL" id="MBM7557030.1"/>
    </source>
</evidence>
<dbReference type="Proteomes" id="UP000774000">
    <property type="component" value="Unassembled WGS sequence"/>
</dbReference>
<dbReference type="InterPro" id="IPR004381">
    <property type="entry name" value="Glycerate_kinase"/>
</dbReference>
<dbReference type="EMBL" id="JAFBDQ010000008">
    <property type="protein sequence ID" value="MBM7557030.1"/>
    <property type="molecule type" value="Genomic_DNA"/>
</dbReference>
<dbReference type="EC" id="2.7.1.31" evidence="5"/>
<gene>
    <name evidence="5" type="ORF">JOC47_001884</name>
</gene>
<name>A0A939BMN8_9FIRM</name>
<dbReference type="PANTHER" id="PTHR21599">
    <property type="entry name" value="GLYCERATE KINASE"/>
    <property type="match status" value="1"/>
</dbReference>
<sequence length="377" mass="39162">MRVIIAPDSFKGSLTASEVADAVKIGINRYDEEIETMKVPLSDGGEGMVEALVAATGGEIIETKVKDPLGRERESYFGILGTGETAVVEMAAASGLPLLEEAEYNPLETTTYGTGQLIEKALDYDISKLIIGIGGSATNDGGVGMAQALGGRFLDQAGQEIDGTGAGLADLATVDLSDLDPRLEEIEIEVACDVDNPLVGENGAAHIYAPQKGASAGDVKRLDQNLEHLATVIKEELGQEVSQQPGAGAAGGLGAGLLTFLDAELNSGIEIVSETLNLGAKIKEADLVITGEGALDHQTANGKVPVGVAKVAQEFDVPVVAIAGTVKEDAKQLYKSGIDGMTSIISAPITLQESMAQAEELIIETVIRVMHLLDINI</sequence>
<dbReference type="PANTHER" id="PTHR21599:SF0">
    <property type="entry name" value="GLYCERATE KINASE"/>
    <property type="match status" value="1"/>
</dbReference>
<dbReference type="InterPro" id="IPR018197">
    <property type="entry name" value="Glycerate_kinase_RE-like"/>
</dbReference>